<dbReference type="PhylomeDB" id="A0A167R1F5"/>
<evidence type="ECO:0000256" key="1">
    <source>
        <dbReference type="SAM" id="MobiDB-lite"/>
    </source>
</evidence>
<dbReference type="Proteomes" id="UP000076449">
    <property type="component" value="Chromosome III"/>
</dbReference>
<feature type="compositionally biased region" description="Polar residues" evidence="1">
    <location>
        <begin position="330"/>
        <end position="357"/>
    </location>
</feature>
<gene>
    <name evidence="2" type="ORF">EN45_096230</name>
</gene>
<reference evidence="2" key="1">
    <citation type="journal article" date="2014" name="Genome Announc.">
        <title>Complete sequencing and chromosome-scale genome assembly of the industrial progenitor strain P2niaD18 from the penicillin producer Penicillium chrysogenum.</title>
        <authorList>
            <person name="Specht T."/>
            <person name="Dahlmann T.A."/>
            <person name="Zadra I."/>
            <person name="Kurnsteiner H."/>
            <person name="Kuck U."/>
        </authorList>
    </citation>
    <scope>NUCLEOTIDE SEQUENCE [LARGE SCALE GENOMIC DNA]</scope>
    <source>
        <strain evidence="2">P2niaD18</strain>
    </source>
</reference>
<proteinExistence type="predicted"/>
<feature type="compositionally biased region" description="Polar residues" evidence="1">
    <location>
        <begin position="150"/>
        <end position="168"/>
    </location>
</feature>
<organism evidence="2">
    <name type="scientific">Penicillium chrysogenum</name>
    <name type="common">Penicillium notatum</name>
    <dbReference type="NCBI Taxonomy" id="5076"/>
    <lineage>
        <taxon>Eukaryota</taxon>
        <taxon>Fungi</taxon>
        <taxon>Dikarya</taxon>
        <taxon>Ascomycota</taxon>
        <taxon>Pezizomycotina</taxon>
        <taxon>Eurotiomycetes</taxon>
        <taxon>Eurotiomycetidae</taxon>
        <taxon>Eurotiales</taxon>
        <taxon>Aspergillaceae</taxon>
        <taxon>Penicillium</taxon>
        <taxon>Penicillium chrysogenum species complex</taxon>
    </lineage>
</organism>
<evidence type="ECO:0008006" key="3">
    <source>
        <dbReference type="Google" id="ProtNLM"/>
    </source>
</evidence>
<name>A0A167R1F5_PENCH</name>
<dbReference type="AlphaFoldDB" id="A0A167R1F5"/>
<dbReference type="EMBL" id="CM002800">
    <property type="protein sequence ID" value="KZN85443.1"/>
    <property type="molecule type" value="Genomic_DNA"/>
</dbReference>
<feature type="region of interest" description="Disordered" evidence="1">
    <location>
        <begin position="137"/>
        <end position="177"/>
    </location>
</feature>
<feature type="compositionally biased region" description="Basic and acidic residues" evidence="1">
    <location>
        <begin position="72"/>
        <end position="86"/>
    </location>
</feature>
<protein>
    <recommendedName>
        <fullName evidence="3">Zn(2)-C6 fungal-type domain-containing protein</fullName>
    </recommendedName>
</protein>
<feature type="region of interest" description="Disordered" evidence="1">
    <location>
        <begin position="276"/>
        <end position="374"/>
    </location>
</feature>
<evidence type="ECO:0000313" key="2">
    <source>
        <dbReference type="EMBL" id="KZN85443.1"/>
    </source>
</evidence>
<feature type="region of interest" description="Disordered" evidence="1">
    <location>
        <begin position="50"/>
        <end position="123"/>
    </location>
</feature>
<accession>A0A167R1F5</accession>
<sequence length="665" mass="73699">MAYSPERLERAQQLFDRTMGEFCMLPHLDGPYHLRQRASKRAAVIASWHDNDEDEDYSPSSKQTPTKRKLSLLHDSDQDIKPDKKAKSLSPTSTFRSRLSPDTEREASVPPSTPSHSEPDSWDRYWAVNPEIDTSDSRYSLRRRNKESASESPQKTDTQVEAETSNPTGDVPAEDQPPIRGCAACQELGMECSLASDPNPFAYPCTTCEIDDVFCVVSPPPIWKRSCENCKGRKKDTCSYRYADYDHSQPCLSCRNHGFECIAGPARCPPFALFSTSEPSEPSSPPKVDSPATSNSPHGTPELDVSEGSKAIEQTSSPKIDSPESFNLPHGTQQAEVSEVSKPSEQVSSPAIESNVQLPERNPAKNDSWEPSSPFCNAQPPVVQVPKPHEVIEIFDSDDDSPNIPERQPSPIYISDSLESPNQDTVSNAIALQSTNTQRIWTELVHPVQFLADDGEGFPPCNWCNNFAFGINGLGPRYPEVLIFGDGTIVELQDGHTAEGKEQSRMCISCTLNRFKIIRCSHDTLDLQTVPTPVKENLRADALRLLNEANEVLIDPETGKAGPFHPFTTYQWCSLCREPAFGTCQAIQPVDVYADVVNCDEESRGCGLMLCESCLHLTNEFQGDLNAVIAWGRNGPSPVSYRADVEFLLSGAENNNMYRRYMVAP</sequence>